<dbReference type="OrthoDB" id="6288785at2759"/>
<dbReference type="PANTHER" id="PTHR35711:SF1">
    <property type="entry name" value="ECTODERMAL, ISOFORM F"/>
    <property type="match status" value="1"/>
</dbReference>
<evidence type="ECO:0000313" key="4">
    <source>
        <dbReference type="Proteomes" id="UP000193067"/>
    </source>
</evidence>
<feature type="compositionally biased region" description="Acidic residues" evidence="1">
    <location>
        <begin position="633"/>
        <end position="642"/>
    </location>
</feature>
<dbReference type="Proteomes" id="UP000193067">
    <property type="component" value="Unassembled WGS sequence"/>
</dbReference>
<proteinExistence type="predicted"/>
<dbReference type="AlphaFoldDB" id="A0A1Y2IH54"/>
<feature type="compositionally biased region" description="Basic and acidic residues" evidence="1">
    <location>
        <begin position="461"/>
        <end position="475"/>
    </location>
</feature>
<feature type="compositionally biased region" description="Acidic residues" evidence="1">
    <location>
        <begin position="319"/>
        <end position="366"/>
    </location>
</feature>
<feature type="compositionally biased region" description="Acidic residues" evidence="1">
    <location>
        <begin position="725"/>
        <end position="737"/>
    </location>
</feature>
<feature type="region of interest" description="Disordered" evidence="1">
    <location>
        <begin position="571"/>
        <end position="594"/>
    </location>
</feature>
<dbReference type="InterPro" id="IPR000253">
    <property type="entry name" value="FHA_dom"/>
</dbReference>
<dbReference type="Pfam" id="PF00498">
    <property type="entry name" value="FHA"/>
    <property type="match status" value="1"/>
</dbReference>
<dbReference type="PROSITE" id="PS50006">
    <property type="entry name" value="FHA_DOMAIN"/>
    <property type="match status" value="1"/>
</dbReference>
<dbReference type="InterPro" id="IPR008984">
    <property type="entry name" value="SMAD_FHA_dom_sf"/>
</dbReference>
<evidence type="ECO:0000313" key="3">
    <source>
        <dbReference type="EMBL" id="OSD00510.1"/>
    </source>
</evidence>
<dbReference type="PANTHER" id="PTHR35711">
    <property type="entry name" value="EXPRESSED PROTEIN"/>
    <property type="match status" value="1"/>
</dbReference>
<dbReference type="CDD" id="cd22673">
    <property type="entry name" value="FHA_Ki67"/>
    <property type="match status" value="1"/>
</dbReference>
<organism evidence="3 4">
    <name type="scientific">Trametes coccinea (strain BRFM310)</name>
    <name type="common">Pycnoporus coccineus</name>
    <dbReference type="NCBI Taxonomy" id="1353009"/>
    <lineage>
        <taxon>Eukaryota</taxon>
        <taxon>Fungi</taxon>
        <taxon>Dikarya</taxon>
        <taxon>Basidiomycota</taxon>
        <taxon>Agaricomycotina</taxon>
        <taxon>Agaricomycetes</taxon>
        <taxon>Polyporales</taxon>
        <taxon>Polyporaceae</taxon>
        <taxon>Trametes</taxon>
    </lineage>
</organism>
<feature type="compositionally biased region" description="Low complexity" evidence="1">
    <location>
        <begin position="859"/>
        <end position="870"/>
    </location>
</feature>
<reference evidence="3 4" key="1">
    <citation type="journal article" date="2015" name="Biotechnol. Biofuels">
        <title>Enhanced degradation of softwood versus hardwood by the white-rot fungus Pycnoporus coccineus.</title>
        <authorList>
            <person name="Couturier M."/>
            <person name="Navarro D."/>
            <person name="Chevret D."/>
            <person name="Henrissat B."/>
            <person name="Piumi F."/>
            <person name="Ruiz-Duenas F.J."/>
            <person name="Martinez A.T."/>
            <person name="Grigoriev I.V."/>
            <person name="Riley R."/>
            <person name="Lipzen A."/>
            <person name="Berrin J.G."/>
            <person name="Master E.R."/>
            <person name="Rosso M.N."/>
        </authorList>
    </citation>
    <scope>NUCLEOTIDE SEQUENCE [LARGE SCALE GENOMIC DNA]</scope>
    <source>
        <strain evidence="3 4">BRFM310</strain>
    </source>
</reference>
<feature type="compositionally biased region" description="Basic and acidic residues" evidence="1">
    <location>
        <begin position="1008"/>
        <end position="1023"/>
    </location>
</feature>
<dbReference type="SMART" id="SM00240">
    <property type="entry name" value="FHA"/>
    <property type="match status" value="1"/>
</dbReference>
<evidence type="ECO:0000256" key="1">
    <source>
        <dbReference type="SAM" id="MobiDB-lite"/>
    </source>
</evidence>
<feature type="compositionally biased region" description="Basic residues" evidence="1">
    <location>
        <begin position="1070"/>
        <end position="1079"/>
    </location>
</feature>
<feature type="compositionally biased region" description="Basic and acidic residues" evidence="1">
    <location>
        <begin position="896"/>
        <end position="908"/>
    </location>
</feature>
<feature type="compositionally biased region" description="Basic and acidic residues" evidence="1">
    <location>
        <begin position="643"/>
        <end position="659"/>
    </location>
</feature>
<feature type="region of interest" description="Disordered" evidence="1">
    <location>
        <begin position="273"/>
        <end position="294"/>
    </location>
</feature>
<name>A0A1Y2IH54_TRAC3</name>
<evidence type="ECO:0000259" key="2">
    <source>
        <dbReference type="PROSITE" id="PS50006"/>
    </source>
</evidence>
<feature type="region of interest" description="Disordered" evidence="1">
    <location>
        <begin position="314"/>
        <end position="415"/>
    </location>
</feature>
<dbReference type="Gene3D" id="2.60.200.20">
    <property type="match status" value="1"/>
</dbReference>
<dbReference type="SUPFAM" id="SSF49879">
    <property type="entry name" value="SMAD/FHA domain"/>
    <property type="match status" value="1"/>
</dbReference>
<keyword evidence="4" id="KW-1185">Reference proteome</keyword>
<feature type="compositionally biased region" description="Basic and acidic residues" evidence="1">
    <location>
        <begin position="710"/>
        <end position="720"/>
    </location>
</feature>
<feature type="compositionally biased region" description="Polar residues" evidence="1">
    <location>
        <begin position="574"/>
        <end position="585"/>
    </location>
</feature>
<feature type="compositionally biased region" description="Acidic residues" evidence="1">
    <location>
        <begin position="881"/>
        <end position="893"/>
    </location>
</feature>
<sequence length="1079" mass="118535">MDPSDIGRFGTLSLLRRLPVESVVTSYPIDDEELTIGRDQSCSLRLYYPAVSALHAKITFVERKAFLVVLGTNGLLLDDAPLFPAPATAPGPTTVPLQNNSVIEIHKKRFRFSYPPKHLRPALINTPSRATPMPSRRPLRLSMIASAHVFTPGPSPNPQENLRVLQSPLRTPFAREDEEEIVLVHSNTPRVVEEDKDLVILDEVEPEPVLPLPLPVAHQAPKTPVRRQNRQSLHRAVLLRSAQRVHIQREMQMEEEQEAEEVEETIAAIAEADEGDDDVQEIPPPDEQTRTQVTGWRKSIDMVKGSLGWAFRGLSVEPKEEEEETSLEQAEEQQEDYDEEDDNDMDEQAEEHEYEDEFNENYDEQPTDQLVDHEEEPEPPRPLGRFMTPQIQRTTSAVRAPRMSLGAGPHAGPQRVRLVAPWKVSEIQVPASVKEEQNSSSSGSVSSKDAMPLPSTPSSAAKRERLTEEEREAIRARRRSALATPDNFFNGQVPGSRRKLFPSLAPLPSPNFSATSHSSAPAPAAPQQPTAVKEESPPTAVKAEVKGEDEDEDAKEDTAVLLARMRQMVEGVKQRQSLGRQSLNVSPRKRDSGFSLLAPGHAIAHAASRILVEEDDRGEEEEDVEMREHDQVADEDGDEDDDRRERAQPRTPRMSDLRHIFGRAHAEPSTPALAGVRDMFRAQPRAAPETPPLEGVGEMMGTPAGYRRQVSPERRARRIEVYVGQEEDDQVVQEAPEEEQRVPEPDPEPAPARETRGKKPPSKIARRATVSVATSSKAPEDSGESGDEPRRTRAHTADGAVGHQVSRAAPRRKAKVAEVKPSTPEPDAPRPTRRTRQTTAEPPAADAAETKPARKTTRAKTPTAKSAATRRGTRAKPIEVEVAEDDDGEDDPLDSLSRDDGEAEHAEETAAPEPKATTTRARRGTRSKIPTVTAVKQEDVEPALPAAENDTTTTTTRTTRARRTPVPRQPTPSGGAGAGANTTGRAGSRTRGASVVAAAAPHVEPAIPEDKENTPERDSGAGDDHDEETEEKAPAPRRTAGKTRRVAKAAVVEEETEEEKAGPVRAPAAKTRRTRAARS</sequence>
<feature type="region of interest" description="Disordered" evidence="1">
    <location>
        <begin position="679"/>
        <end position="1079"/>
    </location>
</feature>
<feature type="domain" description="FHA" evidence="2">
    <location>
        <begin position="34"/>
        <end position="82"/>
    </location>
</feature>
<protein>
    <recommendedName>
        <fullName evidence="2">FHA domain-containing protein</fullName>
    </recommendedName>
</protein>
<feature type="compositionally biased region" description="Low complexity" evidence="1">
    <location>
        <begin position="979"/>
        <end position="1006"/>
    </location>
</feature>
<feature type="region of interest" description="Disordered" evidence="1">
    <location>
        <begin position="607"/>
        <end position="659"/>
    </location>
</feature>
<feature type="region of interest" description="Disordered" evidence="1">
    <location>
        <begin position="429"/>
        <end position="559"/>
    </location>
</feature>
<feature type="compositionally biased region" description="Acidic residues" evidence="1">
    <location>
        <begin position="613"/>
        <end position="625"/>
    </location>
</feature>
<dbReference type="EMBL" id="KZ084118">
    <property type="protein sequence ID" value="OSD00510.1"/>
    <property type="molecule type" value="Genomic_DNA"/>
</dbReference>
<feature type="compositionally biased region" description="Low complexity" evidence="1">
    <location>
        <begin position="513"/>
        <end position="531"/>
    </location>
</feature>
<gene>
    <name evidence="3" type="ORF">PYCCODRAFT_1479173</name>
</gene>
<accession>A0A1Y2IH54</accession>
<feature type="compositionally biased region" description="Low complexity" evidence="1">
    <location>
        <begin position="837"/>
        <end position="847"/>
    </location>
</feature>
<dbReference type="STRING" id="1353009.A0A1Y2IH54"/>
<feature type="compositionally biased region" description="Low complexity" evidence="1">
    <location>
        <begin position="909"/>
        <end position="919"/>
    </location>
</feature>